<evidence type="ECO:0000313" key="1">
    <source>
        <dbReference type="EMBL" id="MDN5213298.1"/>
    </source>
</evidence>
<organism evidence="1 2">
    <name type="scientific">Agaribacillus aureus</name>
    <dbReference type="NCBI Taxonomy" id="3051825"/>
    <lineage>
        <taxon>Bacteria</taxon>
        <taxon>Pseudomonadati</taxon>
        <taxon>Bacteroidota</taxon>
        <taxon>Cytophagia</taxon>
        <taxon>Cytophagales</taxon>
        <taxon>Splendidivirgaceae</taxon>
        <taxon>Agaribacillus</taxon>
    </lineage>
</organism>
<gene>
    <name evidence="1" type="ORF">QQ020_14610</name>
</gene>
<dbReference type="EMBL" id="JAUJEB010000002">
    <property type="protein sequence ID" value="MDN5213298.1"/>
    <property type="molecule type" value="Genomic_DNA"/>
</dbReference>
<keyword evidence="2" id="KW-1185">Reference proteome</keyword>
<proteinExistence type="predicted"/>
<evidence type="ECO:0000313" key="2">
    <source>
        <dbReference type="Proteomes" id="UP001172083"/>
    </source>
</evidence>
<dbReference type="SUPFAM" id="SSF49464">
    <property type="entry name" value="Carboxypeptidase regulatory domain-like"/>
    <property type="match status" value="1"/>
</dbReference>
<dbReference type="Pfam" id="PF13715">
    <property type="entry name" value="CarbopepD_reg_2"/>
    <property type="match status" value="1"/>
</dbReference>
<dbReference type="Proteomes" id="UP001172083">
    <property type="component" value="Unassembled WGS sequence"/>
</dbReference>
<protein>
    <submittedName>
        <fullName evidence="1">Carboxypeptidase-like regulatory domain-containing protein</fullName>
    </submittedName>
</protein>
<comment type="caution">
    <text evidence="1">The sequence shown here is derived from an EMBL/GenBank/DDBJ whole genome shotgun (WGS) entry which is preliminary data.</text>
</comment>
<name>A0ABT8L6C5_9BACT</name>
<dbReference type="InterPro" id="IPR008969">
    <property type="entry name" value="CarboxyPept-like_regulatory"/>
</dbReference>
<dbReference type="RefSeq" id="WP_346758637.1">
    <property type="nucleotide sequence ID" value="NZ_JAUJEB010000002.1"/>
</dbReference>
<accession>A0ABT8L6C5</accession>
<reference evidence="1" key="1">
    <citation type="submission" date="2023-06" db="EMBL/GenBank/DDBJ databases">
        <title>Genomic of Agaribacillus aureum.</title>
        <authorList>
            <person name="Wang G."/>
        </authorList>
    </citation>
    <scope>NUCLEOTIDE SEQUENCE</scope>
    <source>
        <strain evidence="1">BMA12</strain>
    </source>
</reference>
<sequence length="408" mass="46428">MKSVVIFLLAIPLLTYGQGEANFKLKGAIRNARTGEPVPNAHVRLPNHRLGVSANEEGIFSMIIDESFKNQSLVFSCIGYKNKTVKIQDILKNGVIQLQDTIITLQNVVVTAVDPEAIMRSAIRKSATNYAVNPYHLKAFYRTSFKENDSYVRLFEAAVTIADKGFEQSGGYQAVVTQYRKSHDYRQIKWRQGSNFLFNYLKKDRIRNRRFFLNKKLTKNYHYALEGITEFDGQEIYWITVKLKDSAAVSYKANVYLRSKDHAIVAIDDATIIKRPKPYGLSDSLQIAFTGGETQVKYVDIDGKLYLSYSSALSRHDAFDAAGNSKGTLDMYDEMVVYETAPVAYKVAGKVKKGGDIYLADYPYDEEFWQGFNIPVDTERSLRIKYDLNKREDLEMQFKKNSGAISKD</sequence>